<protein>
    <submittedName>
        <fullName evidence="3">Uncharacterized protein</fullName>
    </submittedName>
</protein>
<keyword evidence="2" id="KW-1185">Reference proteome</keyword>
<name>A0A1I7XPC0_HETBA</name>
<dbReference type="AlphaFoldDB" id="A0A1I7XPC0"/>
<evidence type="ECO:0000256" key="1">
    <source>
        <dbReference type="SAM" id="Coils"/>
    </source>
</evidence>
<accession>A0A1I7XPC0</accession>
<feature type="coiled-coil region" evidence="1">
    <location>
        <begin position="27"/>
        <end position="61"/>
    </location>
</feature>
<dbReference type="WBParaSite" id="Hba_19187">
    <property type="protein sequence ID" value="Hba_19187"/>
    <property type="gene ID" value="Hba_19187"/>
</dbReference>
<reference evidence="3" key="1">
    <citation type="submission" date="2016-11" db="UniProtKB">
        <authorList>
            <consortium name="WormBaseParasite"/>
        </authorList>
    </citation>
    <scope>IDENTIFICATION</scope>
</reference>
<proteinExistence type="predicted"/>
<evidence type="ECO:0000313" key="3">
    <source>
        <dbReference type="WBParaSite" id="Hba_19187"/>
    </source>
</evidence>
<sequence length="61" mass="7159">MFNKTIVKNIGLEAPLVQNSLKDPINVAQIKEDIMKKMNDIQNLELRKKNMEQYISEVRNE</sequence>
<dbReference type="Proteomes" id="UP000095283">
    <property type="component" value="Unplaced"/>
</dbReference>
<evidence type="ECO:0000313" key="2">
    <source>
        <dbReference type="Proteomes" id="UP000095283"/>
    </source>
</evidence>
<keyword evidence="1" id="KW-0175">Coiled coil</keyword>
<organism evidence="2 3">
    <name type="scientific">Heterorhabditis bacteriophora</name>
    <name type="common">Entomopathogenic nematode worm</name>
    <dbReference type="NCBI Taxonomy" id="37862"/>
    <lineage>
        <taxon>Eukaryota</taxon>
        <taxon>Metazoa</taxon>
        <taxon>Ecdysozoa</taxon>
        <taxon>Nematoda</taxon>
        <taxon>Chromadorea</taxon>
        <taxon>Rhabditida</taxon>
        <taxon>Rhabditina</taxon>
        <taxon>Rhabditomorpha</taxon>
        <taxon>Strongyloidea</taxon>
        <taxon>Heterorhabditidae</taxon>
        <taxon>Heterorhabditis</taxon>
    </lineage>
</organism>